<reference evidence="3 4" key="2">
    <citation type="journal article" date="2017" name="Genome Announc.">
        <title>Draft Genome Sequences of Four Alkaliphilic Bacteria Belonging to the Anaerobacillus Genus.</title>
        <authorList>
            <person name="Bassil N.M."/>
            <person name="Lloyd J.R."/>
        </authorList>
    </citation>
    <scope>NUCLEOTIDE SEQUENCE [LARGE SCALE GENOMIC DNA]</scope>
    <source>
        <strain evidence="3 4">NB2006</strain>
    </source>
</reference>
<reference evidence="2 4" key="1">
    <citation type="submission" date="2016-10" db="EMBL/GenBank/DDBJ databases">
        <title>Draft genome sequences of four alkaliphilic bacteria belonging to the Anaerobacillus genus.</title>
        <authorList>
            <person name="Bassil N.M."/>
            <person name="Lloyd J.R."/>
        </authorList>
    </citation>
    <scope>NUCLEOTIDE SEQUENCE [LARGE SCALE GENOMIC DNA]</scope>
    <source>
        <strain evidence="2 4">NB2006</strain>
    </source>
</reference>
<gene>
    <name evidence="3" type="ORF">AWH56_003105</name>
    <name evidence="2" type="ORF">AWH56_11435</name>
</gene>
<keyword evidence="4" id="KW-1185">Reference proteome</keyword>
<dbReference type="RefSeq" id="WP_071317225.1">
    <property type="nucleotide sequence ID" value="NZ_CP063356.2"/>
</dbReference>
<evidence type="ECO:0000259" key="1">
    <source>
        <dbReference type="Pfam" id="PF10114"/>
    </source>
</evidence>
<dbReference type="KEGG" id="aia:AWH56_003105"/>
<dbReference type="Proteomes" id="UP000180175">
    <property type="component" value="Chromosome"/>
</dbReference>
<protein>
    <submittedName>
        <fullName evidence="3">PocR ligand-binding domain-containing protein</fullName>
    </submittedName>
</protein>
<accession>A0A1S2LUY8</accession>
<dbReference type="SUPFAM" id="SSF55781">
    <property type="entry name" value="GAF domain-like"/>
    <property type="match status" value="1"/>
</dbReference>
<dbReference type="AlphaFoldDB" id="A0A1S2LUY8"/>
<name>A0A1S2LUY8_9BACI</name>
<dbReference type="InterPro" id="IPR029016">
    <property type="entry name" value="GAF-like_dom_sf"/>
</dbReference>
<evidence type="ECO:0000313" key="3">
    <source>
        <dbReference type="EMBL" id="QOY36677.1"/>
    </source>
</evidence>
<dbReference type="EMBL" id="CP063356">
    <property type="protein sequence ID" value="QOY36677.1"/>
    <property type="molecule type" value="Genomic_DNA"/>
</dbReference>
<dbReference type="OrthoDB" id="9808843at2"/>
<organism evidence="2 4">
    <name type="scientific">Anaerobacillus isosaccharinicus</name>
    <dbReference type="NCBI Taxonomy" id="1532552"/>
    <lineage>
        <taxon>Bacteria</taxon>
        <taxon>Bacillati</taxon>
        <taxon>Bacillota</taxon>
        <taxon>Bacilli</taxon>
        <taxon>Bacillales</taxon>
        <taxon>Bacillaceae</taxon>
        <taxon>Anaerobacillus</taxon>
    </lineage>
</organism>
<dbReference type="InterPro" id="IPR018771">
    <property type="entry name" value="PocR_dom"/>
</dbReference>
<reference evidence="3" key="4">
    <citation type="submission" date="2020-10" db="EMBL/GenBank/DDBJ databases">
        <authorList>
            <person name="Bassil N.M."/>
            <person name="Lloyd J.R."/>
        </authorList>
    </citation>
    <scope>NUCLEOTIDE SEQUENCE</scope>
    <source>
        <strain evidence="3">NB2006</strain>
    </source>
</reference>
<dbReference type="Gene3D" id="3.30.450.40">
    <property type="match status" value="1"/>
</dbReference>
<dbReference type="EMBL" id="LQXD01000105">
    <property type="protein sequence ID" value="OIJ16338.1"/>
    <property type="molecule type" value="Genomic_DNA"/>
</dbReference>
<dbReference type="Pfam" id="PF10114">
    <property type="entry name" value="PocR"/>
    <property type="match status" value="1"/>
</dbReference>
<evidence type="ECO:0000313" key="4">
    <source>
        <dbReference type="Proteomes" id="UP000180175"/>
    </source>
</evidence>
<evidence type="ECO:0000313" key="2">
    <source>
        <dbReference type="EMBL" id="OIJ16338.1"/>
    </source>
</evidence>
<proteinExistence type="predicted"/>
<reference evidence="3 4" key="3">
    <citation type="journal article" date="2019" name="Int. J. Syst. Evol. Microbiol.">
        <title>Anaerobacillus isosaccharinicus sp. nov., an alkaliphilic bacterium which degrades isosaccharinic acid.</title>
        <authorList>
            <person name="Bassil N.M."/>
            <person name="Lloyd J.R."/>
        </authorList>
    </citation>
    <scope>NUCLEOTIDE SEQUENCE [LARGE SCALE GENOMIC DNA]</scope>
    <source>
        <strain evidence="3 4">NB2006</strain>
    </source>
</reference>
<sequence length="418" mass="48080">MERNLEFLQHVQEAYSVLTGLTMVIIDLNGEEITNVSGFNSLSKLLYDTWPLKDNFKNSTTSLKSVWQPVFLDNRIGLKYIVSPIRVDGRIVYYLFSGFILEQSSRQFVQNYVNKNFSEVNGLFEALKLAPETTIQEKNEKMKNIRKFNQVVETHLTSLKENEHQSFTFQCMDEIRSGTLKTSEYVAKIYHKHCDLHFLGLAMQKDEAEYYLQLMHGDNTERLIGTTFSIGEGFVGQTIAAEKFQFWNEVENDPRINYFHRSQLYPKSLFCAPIFDNNKVIGSLFGGSFNDKLEEALIIKMEQYSSLLSMLFTMQSQKSNLQNHLMELSTFNEIFKVITNVKDVKRVLFILLDISMNIVRGPFCCVVFKPDISSSKVDIVSRGLSGAQINDYCHSVASDVFIHSNRVNRNQIVNGKTE</sequence>
<feature type="domain" description="PocR" evidence="1">
    <location>
        <begin position="4"/>
        <end position="149"/>
    </location>
</feature>